<dbReference type="Gene3D" id="3.40.190.10">
    <property type="entry name" value="Periplasmic binding protein-like II"/>
    <property type="match status" value="1"/>
</dbReference>
<dbReference type="Gene3D" id="3.90.76.10">
    <property type="entry name" value="Dipeptide-binding Protein, Domain 1"/>
    <property type="match status" value="1"/>
</dbReference>
<dbReference type="PIRSF" id="PIRSF002741">
    <property type="entry name" value="MppA"/>
    <property type="match status" value="1"/>
</dbReference>
<feature type="chain" id="PRO_5039013879" evidence="2">
    <location>
        <begin position="26"/>
        <end position="522"/>
    </location>
</feature>
<dbReference type="Pfam" id="PF00496">
    <property type="entry name" value="SBP_bac_5"/>
    <property type="match status" value="1"/>
</dbReference>
<comment type="caution">
    <text evidence="4">The sequence shown here is derived from an EMBL/GenBank/DDBJ whole genome shotgun (WGS) entry which is preliminary data.</text>
</comment>
<dbReference type="SUPFAM" id="SSF53850">
    <property type="entry name" value="Periplasmic binding protein-like II"/>
    <property type="match status" value="1"/>
</dbReference>
<dbReference type="GO" id="GO:1904680">
    <property type="term" value="F:peptide transmembrane transporter activity"/>
    <property type="evidence" value="ECO:0007669"/>
    <property type="project" value="TreeGrafter"/>
</dbReference>
<reference evidence="4 5" key="1">
    <citation type="submission" date="2019-02" db="EMBL/GenBank/DDBJ databases">
        <title>Arcanobacterium bovis sp. nov., isolated from the milk of a cow with mastitis.</title>
        <authorList>
            <person name="Sammra O."/>
            <person name="Foster G."/>
            <person name="Hassan A."/>
            <person name="Alssahen M."/>
            <person name="Laemmler C."/>
            <person name="Borowiak M."/>
            <person name="Malorny B."/>
            <person name="Abdulmawjood A."/>
        </authorList>
    </citation>
    <scope>NUCLEOTIDE SEQUENCE [LARGE SCALE GENOMIC DNA]</scope>
    <source>
        <strain evidence="4 5">C605018/01/1</strain>
    </source>
</reference>
<proteinExistence type="predicted"/>
<organism evidence="4 5">
    <name type="scientific">Arcanobacterium bovis</name>
    <dbReference type="NCBI Taxonomy" id="2529275"/>
    <lineage>
        <taxon>Bacteria</taxon>
        <taxon>Bacillati</taxon>
        <taxon>Actinomycetota</taxon>
        <taxon>Actinomycetes</taxon>
        <taxon>Actinomycetales</taxon>
        <taxon>Actinomycetaceae</taxon>
        <taxon>Arcanobacterium</taxon>
    </lineage>
</organism>
<dbReference type="InterPro" id="IPR030678">
    <property type="entry name" value="Peptide/Ni-bd"/>
</dbReference>
<dbReference type="OrthoDB" id="5243526at2"/>
<evidence type="ECO:0000313" key="4">
    <source>
        <dbReference type="EMBL" id="TBW21541.1"/>
    </source>
</evidence>
<keyword evidence="5" id="KW-1185">Reference proteome</keyword>
<sequence length="522" mass="56488">MRLSKRLAKVSAIVGAAALALSACGGGSSDAKKTSADNGKPSGQINLGVAYETTNYHPSTTSSALAMGTNWHVVEGLYEFDMATYKVYPALAKGEPKKVSDTEYEITLRDGAKFSDGTPVKAEDVVASYGRTTGEKSIYKQFFTFVDSVKAKDEKTVVVKLKFPFGTLKERLVDVKIVPAKVSDADLTAKPIGSGPFKYEAISNTQITAVPNEHYNGSMPARVEKMQWSILKDDSARLAAAIGGTIDIMEAVPAPSIDKLKAAGWKVEEVQGYNNPFLMFNTKKAPFNNPKVRQAFHYAINTEKLIDSAMNGKATAAKSFLPETNGAFKEAKVQYKYDQAKAKELLASAGVNSLEMTLVTTDHPWIANLAPQIKSDLEAVGIKVNIKSQASADVYANYADNPNSNYDAIVAPGDPSVFGVDPGIIVNWWYGDNVWTKQRDAWQVSAPDKFAALQKLALEASQATGDAAKEKWGEVQDMISEEVPLYPLFHRVMITAYNPKKLMDVKPIGTTGLEVVGVSAAK</sequence>
<dbReference type="Gene3D" id="3.10.105.10">
    <property type="entry name" value="Dipeptide-binding Protein, Domain 3"/>
    <property type="match status" value="1"/>
</dbReference>
<dbReference type="PANTHER" id="PTHR30290:SF38">
    <property type="entry name" value="D,D-DIPEPTIDE-BINDING PERIPLASMIC PROTEIN DDPA-RELATED"/>
    <property type="match status" value="1"/>
</dbReference>
<evidence type="ECO:0000256" key="1">
    <source>
        <dbReference type="ARBA" id="ARBA00022729"/>
    </source>
</evidence>
<dbReference type="PROSITE" id="PS51257">
    <property type="entry name" value="PROKAR_LIPOPROTEIN"/>
    <property type="match status" value="1"/>
</dbReference>
<dbReference type="GO" id="GO:0042597">
    <property type="term" value="C:periplasmic space"/>
    <property type="evidence" value="ECO:0007669"/>
    <property type="project" value="UniProtKB-ARBA"/>
</dbReference>
<dbReference type="RefSeq" id="WP_131281405.1">
    <property type="nucleotide sequence ID" value="NZ_JBHSLR010000006.1"/>
</dbReference>
<gene>
    <name evidence="4" type="ORF">EZJ44_06300</name>
</gene>
<dbReference type="PANTHER" id="PTHR30290">
    <property type="entry name" value="PERIPLASMIC BINDING COMPONENT OF ABC TRANSPORTER"/>
    <property type="match status" value="1"/>
</dbReference>
<dbReference type="GO" id="GO:0015833">
    <property type="term" value="P:peptide transport"/>
    <property type="evidence" value="ECO:0007669"/>
    <property type="project" value="TreeGrafter"/>
</dbReference>
<feature type="signal peptide" evidence="2">
    <location>
        <begin position="1"/>
        <end position="25"/>
    </location>
</feature>
<dbReference type="AlphaFoldDB" id="A0A4Q9V1I7"/>
<dbReference type="InterPro" id="IPR000914">
    <property type="entry name" value="SBP_5_dom"/>
</dbReference>
<evidence type="ECO:0000259" key="3">
    <source>
        <dbReference type="Pfam" id="PF00496"/>
    </source>
</evidence>
<protein>
    <submittedName>
        <fullName evidence="4">ABC transporter substrate-binding protein</fullName>
    </submittedName>
</protein>
<dbReference type="GO" id="GO:0043190">
    <property type="term" value="C:ATP-binding cassette (ABC) transporter complex"/>
    <property type="evidence" value="ECO:0007669"/>
    <property type="project" value="InterPro"/>
</dbReference>
<dbReference type="Proteomes" id="UP000293036">
    <property type="component" value="Unassembled WGS sequence"/>
</dbReference>
<name>A0A4Q9V1I7_9ACTO</name>
<feature type="domain" description="Solute-binding protein family 5" evidence="3">
    <location>
        <begin position="86"/>
        <end position="424"/>
    </location>
</feature>
<evidence type="ECO:0000313" key="5">
    <source>
        <dbReference type="Proteomes" id="UP000293036"/>
    </source>
</evidence>
<dbReference type="EMBL" id="SJDT01000004">
    <property type="protein sequence ID" value="TBW21541.1"/>
    <property type="molecule type" value="Genomic_DNA"/>
</dbReference>
<dbReference type="CDD" id="cd00995">
    <property type="entry name" value="PBP2_NikA_DppA_OppA_like"/>
    <property type="match status" value="1"/>
</dbReference>
<dbReference type="InterPro" id="IPR039424">
    <property type="entry name" value="SBP_5"/>
</dbReference>
<accession>A0A4Q9V1I7</accession>
<keyword evidence="1 2" id="KW-0732">Signal</keyword>
<evidence type="ECO:0000256" key="2">
    <source>
        <dbReference type="SAM" id="SignalP"/>
    </source>
</evidence>